<organism evidence="1 2">
    <name type="scientific">Craurococcus roseus</name>
    <dbReference type="NCBI Taxonomy" id="77585"/>
    <lineage>
        <taxon>Bacteria</taxon>
        <taxon>Pseudomonadati</taxon>
        <taxon>Pseudomonadota</taxon>
        <taxon>Alphaproteobacteria</taxon>
        <taxon>Acetobacterales</taxon>
        <taxon>Acetobacteraceae</taxon>
        <taxon>Craurococcus</taxon>
    </lineage>
</organism>
<evidence type="ECO:0000313" key="1">
    <source>
        <dbReference type="EMBL" id="GAA0592514.1"/>
    </source>
</evidence>
<gene>
    <name evidence="1" type="ORF">GCM10009416_33640</name>
</gene>
<accession>A0ABP3QKI1</accession>
<sequence>MPGTTVSFVSGLCAFPDEAPSGYVLAESAWGEAVRAREGISESDLGKAVAAGVQVRRVVVVEVAATAELAPFLLLSDRPGWHHIALRRYEGPKSWGDYRILRRVLAGFGYRGMLRVVPQGHPFLSRIGIE</sequence>
<dbReference type="RefSeq" id="WP_343896533.1">
    <property type="nucleotide sequence ID" value="NZ_BAAAFZ010000053.1"/>
</dbReference>
<dbReference type="Proteomes" id="UP001501588">
    <property type="component" value="Unassembled WGS sequence"/>
</dbReference>
<evidence type="ECO:0000313" key="2">
    <source>
        <dbReference type="Proteomes" id="UP001501588"/>
    </source>
</evidence>
<keyword evidence="2" id="KW-1185">Reference proteome</keyword>
<proteinExistence type="predicted"/>
<reference evidence="2" key="1">
    <citation type="journal article" date="2019" name="Int. J. Syst. Evol. Microbiol.">
        <title>The Global Catalogue of Microorganisms (GCM) 10K type strain sequencing project: providing services to taxonomists for standard genome sequencing and annotation.</title>
        <authorList>
            <consortium name="The Broad Institute Genomics Platform"/>
            <consortium name="The Broad Institute Genome Sequencing Center for Infectious Disease"/>
            <person name="Wu L."/>
            <person name="Ma J."/>
        </authorList>
    </citation>
    <scope>NUCLEOTIDE SEQUENCE [LARGE SCALE GENOMIC DNA]</scope>
    <source>
        <strain evidence="2">JCM 9933</strain>
    </source>
</reference>
<comment type="caution">
    <text evidence="1">The sequence shown here is derived from an EMBL/GenBank/DDBJ whole genome shotgun (WGS) entry which is preliminary data.</text>
</comment>
<name>A0ABP3QKI1_9PROT</name>
<dbReference type="EMBL" id="BAAAFZ010000053">
    <property type="protein sequence ID" value="GAA0592514.1"/>
    <property type="molecule type" value="Genomic_DNA"/>
</dbReference>
<protein>
    <submittedName>
        <fullName evidence="1">Uncharacterized protein</fullName>
    </submittedName>
</protein>